<dbReference type="GO" id="GO:0019843">
    <property type="term" value="F:rRNA binding"/>
    <property type="evidence" value="ECO:0007669"/>
    <property type="project" value="UniProtKB-UniRule"/>
</dbReference>
<dbReference type="Proteomes" id="UP001220940">
    <property type="component" value="Unassembled WGS sequence"/>
</dbReference>
<evidence type="ECO:0000313" key="6">
    <source>
        <dbReference type="EMBL" id="MDC4183258.1"/>
    </source>
</evidence>
<evidence type="ECO:0000256" key="1">
    <source>
        <dbReference type="ARBA" id="ARBA00006700"/>
    </source>
</evidence>
<dbReference type="InterPro" id="IPR012677">
    <property type="entry name" value="Nucleotide-bd_a/b_plait_sf"/>
</dbReference>
<keyword evidence="4" id="KW-0694">RNA-binding</keyword>
<keyword evidence="3 4" id="KW-0687">Ribonucleoprotein</keyword>
<name>A0AAW6HRL3_9MOLU</name>
<comment type="caution">
    <text evidence="6">The sequence shown here is derived from an EMBL/GenBank/DDBJ whole genome shotgun (WGS) entry which is preliminary data.</text>
</comment>
<dbReference type="Pfam" id="PF00276">
    <property type="entry name" value="Ribosomal_L23"/>
    <property type="match status" value="1"/>
</dbReference>
<keyword evidence="8" id="KW-1185">Reference proteome</keyword>
<dbReference type="Gene3D" id="3.30.70.330">
    <property type="match status" value="1"/>
</dbReference>
<dbReference type="AlphaFoldDB" id="A0AAW6HRL3"/>
<comment type="subunit">
    <text evidence="4">Part of the 50S ribosomal subunit. Contacts protein L29, and trigger factor when it is bound to the ribosome.</text>
</comment>
<gene>
    <name evidence="4" type="primary">rplW</name>
    <name evidence="5" type="ORF">LNO68_01590</name>
    <name evidence="6" type="ORF">LNO71_01180</name>
</gene>
<evidence type="ECO:0000256" key="2">
    <source>
        <dbReference type="ARBA" id="ARBA00022980"/>
    </source>
</evidence>
<dbReference type="HAMAP" id="MF_01369_B">
    <property type="entry name" value="Ribosomal_uL23_B"/>
    <property type="match status" value="1"/>
</dbReference>
<dbReference type="GO" id="GO:0005840">
    <property type="term" value="C:ribosome"/>
    <property type="evidence" value="ECO:0007669"/>
    <property type="project" value="UniProtKB-KW"/>
</dbReference>
<evidence type="ECO:0000256" key="3">
    <source>
        <dbReference type="ARBA" id="ARBA00023274"/>
    </source>
</evidence>
<keyword evidence="2 4" id="KW-0689">Ribosomal protein</keyword>
<protein>
    <recommendedName>
        <fullName evidence="4">Large ribosomal subunit protein uL23</fullName>
    </recommendedName>
</protein>
<dbReference type="EMBL" id="JAJHZM010000007">
    <property type="protein sequence ID" value="MDC4181881.1"/>
    <property type="molecule type" value="Genomic_DNA"/>
</dbReference>
<organism evidence="6 7">
    <name type="scientific">Mycoplasma bradburyae</name>
    <dbReference type="NCBI Taxonomy" id="2963128"/>
    <lineage>
        <taxon>Bacteria</taxon>
        <taxon>Bacillati</taxon>
        <taxon>Mycoplasmatota</taxon>
        <taxon>Mollicutes</taxon>
        <taxon>Mycoplasmataceae</taxon>
        <taxon>Mycoplasma</taxon>
    </lineage>
</organism>
<keyword evidence="4" id="KW-0699">rRNA-binding</keyword>
<reference evidence="6 8" key="1">
    <citation type="submission" date="2021-11" db="EMBL/GenBank/DDBJ databases">
        <title>Description of Mycoplasma bradburyaesp. nov.from sea birds: a tribute to a great mycoplasmologist.</title>
        <authorList>
            <person name="Ramirez A.S."/>
            <person name="Poveda C."/>
            <person name="Suarez-Perez A."/>
            <person name="Rosales R.S."/>
            <person name="Dijkman R."/>
            <person name="Feberwee A."/>
            <person name="Spergser J."/>
            <person name="Szostak M.P."/>
            <person name="Ressel L."/>
            <person name="Calabuig P."/>
            <person name="Catania S."/>
            <person name="Gobbo F."/>
            <person name="Timofte D."/>
            <person name="Poveda J.B."/>
        </authorList>
    </citation>
    <scope>NUCLEOTIDE SEQUENCE</scope>
    <source>
        <strain evidence="5 8">T158</strain>
        <strain evidence="6">T264</strain>
    </source>
</reference>
<dbReference type="SUPFAM" id="SSF54189">
    <property type="entry name" value="Ribosomal proteins S24e, L23 and L15e"/>
    <property type="match status" value="1"/>
</dbReference>
<comment type="similarity">
    <text evidence="1 4">Belongs to the universal ribosomal protein uL23 family.</text>
</comment>
<dbReference type="InterPro" id="IPR012678">
    <property type="entry name" value="Ribosomal_uL23/eL15/eS24_sf"/>
</dbReference>
<accession>A0AAW6HRL3</accession>
<evidence type="ECO:0000313" key="5">
    <source>
        <dbReference type="EMBL" id="MDC4181881.1"/>
    </source>
</evidence>
<dbReference type="Proteomes" id="UP001216384">
    <property type="component" value="Unassembled WGS sequence"/>
</dbReference>
<dbReference type="EMBL" id="JAJHZP010000011">
    <property type="protein sequence ID" value="MDC4183258.1"/>
    <property type="molecule type" value="Genomic_DNA"/>
</dbReference>
<evidence type="ECO:0000313" key="8">
    <source>
        <dbReference type="Proteomes" id="UP001220940"/>
    </source>
</evidence>
<sequence length="107" mass="11905">MQITDVLIKPVLTEKSYGIMMSEPKKYTFLVNPKANKNYIKQAFKAIYGVTPTAVNTKIKKPARIRTGSQNPGYSRLEKIAIITVPYGVEVAITGEKPENNESTNSK</sequence>
<evidence type="ECO:0000313" key="7">
    <source>
        <dbReference type="Proteomes" id="UP001216384"/>
    </source>
</evidence>
<proteinExistence type="inferred from homology"/>
<dbReference type="NCBIfam" id="NF004367">
    <property type="entry name" value="PRK05738.3-3"/>
    <property type="match status" value="1"/>
</dbReference>
<dbReference type="GO" id="GO:0006412">
    <property type="term" value="P:translation"/>
    <property type="evidence" value="ECO:0007669"/>
    <property type="project" value="UniProtKB-UniRule"/>
</dbReference>
<dbReference type="GO" id="GO:0003735">
    <property type="term" value="F:structural constituent of ribosome"/>
    <property type="evidence" value="ECO:0007669"/>
    <property type="project" value="InterPro"/>
</dbReference>
<dbReference type="RefSeq" id="WP_255034712.1">
    <property type="nucleotide sequence ID" value="NZ_CP101414.1"/>
</dbReference>
<dbReference type="GO" id="GO:1990904">
    <property type="term" value="C:ribonucleoprotein complex"/>
    <property type="evidence" value="ECO:0007669"/>
    <property type="project" value="UniProtKB-KW"/>
</dbReference>
<evidence type="ECO:0000256" key="4">
    <source>
        <dbReference type="HAMAP-Rule" id="MF_01369"/>
    </source>
</evidence>
<dbReference type="InterPro" id="IPR013025">
    <property type="entry name" value="Ribosomal_uL23-like"/>
</dbReference>
<comment type="function">
    <text evidence="4">One of the early assembly proteins it binds 23S rRNA. One of the proteins that surrounds the polypeptide exit tunnel on the outside of the ribosome. Forms the main docking site for trigger factor binding to the ribosome.</text>
</comment>